<dbReference type="eggNOG" id="COG0840">
    <property type="taxonomic scope" value="Bacteria"/>
</dbReference>
<protein>
    <submittedName>
        <fullName evidence="7">Methyl-accepting chemotaxis protein</fullName>
    </submittedName>
</protein>
<organism evidence="7 8">
    <name type="scientific">Clostridium saccharobutylicum DSM 13864</name>
    <dbReference type="NCBI Taxonomy" id="1345695"/>
    <lineage>
        <taxon>Bacteria</taxon>
        <taxon>Bacillati</taxon>
        <taxon>Bacillota</taxon>
        <taxon>Clostridia</taxon>
        <taxon>Eubacteriales</taxon>
        <taxon>Clostridiaceae</taxon>
        <taxon>Clostridium</taxon>
    </lineage>
</organism>
<evidence type="ECO:0000256" key="2">
    <source>
        <dbReference type="ARBA" id="ARBA00029447"/>
    </source>
</evidence>
<dbReference type="KEGG" id="csb:CLSA_c42480"/>
<evidence type="ECO:0000256" key="3">
    <source>
        <dbReference type="PROSITE-ProRule" id="PRU00284"/>
    </source>
</evidence>
<feature type="domain" description="Methyl-accepting transducer" evidence="6">
    <location>
        <begin position="285"/>
        <end position="535"/>
    </location>
</feature>
<dbReference type="Pfam" id="PF12729">
    <property type="entry name" value="4HB_MCP_1"/>
    <property type="match status" value="1"/>
</dbReference>
<dbReference type="HOGENOM" id="CLU_000445_107_27_9"/>
<feature type="transmembrane region" description="Helical" evidence="5">
    <location>
        <begin position="12"/>
        <end position="33"/>
    </location>
</feature>
<dbReference type="InterPro" id="IPR004090">
    <property type="entry name" value="Chemotax_Me-accpt_rcpt"/>
</dbReference>
<dbReference type="OrthoDB" id="369336at2"/>
<evidence type="ECO:0000259" key="6">
    <source>
        <dbReference type="PROSITE" id="PS50111"/>
    </source>
</evidence>
<dbReference type="Pfam" id="PF00015">
    <property type="entry name" value="MCPsignal"/>
    <property type="match status" value="1"/>
</dbReference>
<name>U5MXD4_CLOSA</name>
<dbReference type="AlphaFoldDB" id="U5MXD4"/>
<dbReference type="PROSITE" id="PS50111">
    <property type="entry name" value="CHEMOTAXIS_TRANSDUC_2"/>
    <property type="match status" value="1"/>
</dbReference>
<dbReference type="Proteomes" id="UP000017118">
    <property type="component" value="Chromosome"/>
</dbReference>
<keyword evidence="4" id="KW-0175">Coiled coil</keyword>
<evidence type="ECO:0000256" key="4">
    <source>
        <dbReference type="SAM" id="Coils"/>
    </source>
</evidence>
<dbReference type="PANTHER" id="PTHR32089">
    <property type="entry name" value="METHYL-ACCEPTING CHEMOTAXIS PROTEIN MCPB"/>
    <property type="match status" value="1"/>
</dbReference>
<dbReference type="PANTHER" id="PTHR32089:SF112">
    <property type="entry name" value="LYSOZYME-LIKE PROTEIN-RELATED"/>
    <property type="match status" value="1"/>
</dbReference>
<dbReference type="GO" id="GO:0004888">
    <property type="term" value="F:transmembrane signaling receptor activity"/>
    <property type="evidence" value="ECO:0007669"/>
    <property type="project" value="InterPro"/>
</dbReference>
<gene>
    <name evidence="7" type="ORF">CLSA_c42480</name>
</gene>
<dbReference type="SUPFAM" id="SSF58104">
    <property type="entry name" value="Methyl-accepting chemotaxis protein (MCP) signaling domain"/>
    <property type="match status" value="1"/>
</dbReference>
<keyword evidence="5" id="KW-0812">Transmembrane</keyword>
<dbReference type="InterPro" id="IPR024478">
    <property type="entry name" value="HlyB_4HB_MCP"/>
</dbReference>
<keyword evidence="5" id="KW-0472">Membrane</keyword>
<dbReference type="GO" id="GO:0007165">
    <property type="term" value="P:signal transduction"/>
    <property type="evidence" value="ECO:0007669"/>
    <property type="project" value="UniProtKB-KW"/>
</dbReference>
<dbReference type="GO" id="GO:0016020">
    <property type="term" value="C:membrane"/>
    <property type="evidence" value="ECO:0007669"/>
    <property type="project" value="InterPro"/>
</dbReference>
<feature type="transmembrane region" description="Helical" evidence="5">
    <location>
        <begin position="191"/>
        <end position="216"/>
    </location>
</feature>
<evidence type="ECO:0000313" key="7">
    <source>
        <dbReference type="EMBL" id="AGX45208.1"/>
    </source>
</evidence>
<dbReference type="PRINTS" id="PR00260">
    <property type="entry name" value="CHEMTRNSDUCR"/>
</dbReference>
<keyword evidence="1 3" id="KW-0807">Transducer</keyword>
<dbReference type="RefSeq" id="WP_022750290.1">
    <property type="nucleotide sequence ID" value="NC_022571.1"/>
</dbReference>
<dbReference type="GO" id="GO:0006935">
    <property type="term" value="P:chemotaxis"/>
    <property type="evidence" value="ECO:0007669"/>
    <property type="project" value="InterPro"/>
</dbReference>
<dbReference type="Gene3D" id="1.10.287.950">
    <property type="entry name" value="Methyl-accepting chemotaxis protein"/>
    <property type="match status" value="1"/>
</dbReference>
<evidence type="ECO:0000256" key="1">
    <source>
        <dbReference type="ARBA" id="ARBA00023224"/>
    </source>
</evidence>
<evidence type="ECO:0000256" key="5">
    <source>
        <dbReference type="SAM" id="Phobius"/>
    </source>
</evidence>
<proteinExistence type="inferred from homology"/>
<keyword evidence="5" id="KW-1133">Transmembrane helix</keyword>
<dbReference type="PATRIC" id="fig|1345695.10.peg.2152"/>
<comment type="similarity">
    <text evidence="2">Belongs to the methyl-accepting chemotaxis (MCP) protein family.</text>
</comment>
<dbReference type="SMART" id="SM00283">
    <property type="entry name" value="MA"/>
    <property type="match status" value="1"/>
</dbReference>
<accession>U5MXD4</accession>
<evidence type="ECO:0000313" key="8">
    <source>
        <dbReference type="Proteomes" id="UP000017118"/>
    </source>
</evidence>
<feature type="coiled-coil region" evidence="4">
    <location>
        <begin position="506"/>
        <end position="534"/>
    </location>
</feature>
<keyword evidence="8" id="KW-1185">Reference proteome</keyword>
<sequence>MKRSCKRLRNVKITRNIILIWIISLMSTVIIGVEGYSNTNKMYNITNNINSNVIPKLKDWGDVNGYMGVLRNTLTKIIDRPFDPKNEKTMLELNNNITTIMQRQVISSQGDEKEAELVKTAKEAYEHYYSFIPNIIEQRKQGLVPDTKITNEDMGVYGNALAKSITDLVDYQKNTANENSEQSKNVYHDSIIGFGIVFVLSILILTIISLIIIVAIRDLIKEFTNDLQILSEGDFTIEIDDSLTNEFGIMNNALKKTINSISHILKNIETESTSIHSQSSSLSMLAEQMNTSTQDISSAIDGVAKGSSSQASELVTMNELLNNFGVSLDEVGAIINKVNAHTKEVNVKAESSNNELAHIITSINNISNSVNDVGQKISDLTSSVKEINEITNLLNDIAEQTNLLALNAAIEAARAGESGKGFAIVAEEIGKLAEQSKHSSNGINELVKTIQSETDMVTMTANDANSELSKQVSVIDNSIKSFKDIIISIGNILPEMDDINSSISQINKKKENIMDVAENIAAVAEENCASAEEISATTQNMISSADEVEKSSQVLNNKTNSMIEQVNKFSL</sequence>
<dbReference type="InterPro" id="IPR004089">
    <property type="entry name" value="MCPsignal_dom"/>
</dbReference>
<dbReference type="GeneID" id="55476525"/>
<dbReference type="EMBL" id="CP006721">
    <property type="protein sequence ID" value="AGX45208.1"/>
    <property type="molecule type" value="Genomic_DNA"/>
</dbReference>
<reference evidence="7 8" key="1">
    <citation type="journal article" date="2013" name="Genome Announc.">
        <title>Complete Genome Sequence of the Solvent Producer Clostridium saccharobutylicum NCP262 (DSM 13864).</title>
        <authorList>
            <person name="Poehlein A."/>
            <person name="Hartwich K."/>
            <person name="Krabben P."/>
            <person name="Ehrenreich A."/>
            <person name="Liebl W."/>
            <person name="Durre P."/>
            <person name="Gottschalk G."/>
            <person name="Daniel R."/>
        </authorList>
    </citation>
    <scope>NUCLEOTIDE SEQUENCE [LARGE SCALE GENOMIC DNA]</scope>
    <source>
        <strain evidence="7">DSM 13864</strain>
    </source>
</reference>